<organism evidence="16 17">
    <name type="scientific">Lolium multiflorum</name>
    <name type="common">Italian ryegrass</name>
    <name type="synonym">Lolium perenne subsp. multiflorum</name>
    <dbReference type="NCBI Taxonomy" id="4521"/>
    <lineage>
        <taxon>Eukaryota</taxon>
        <taxon>Viridiplantae</taxon>
        <taxon>Streptophyta</taxon>
        <taxon>Embryophyta</taxon>
        <taxon>Tracheophyta</taxon>
        <taxon>Spermatophyta</taxon>
        <taxon>Magnoliopsida</taxon>
        <taxon>Liliopsida</taxon>
        <taxon>Poales</taxon>
        <taxon>Poaceae</taxon>
        <taxon>BOP clade</taxon>
        <taxon>Pooideae</taxon>
        <taxon>Poodae</taxon>
        <taxon>Poeae</taxon>
        <taxon>Poeae Chloroplast Group 2 (Poeae type)</taxon>
        <taxon>Loliodinae</taxon>
        <taxon>Loliinae</taxon>
        <taxon>Lolium</taxon>
    </lineage>
</organism>
<dbReference type="Gene3D" id="2.60.210.10">
    <property type="entry name" value="Apoptosis, Tumor Necrosis Factor Receptor Associated Protein 2, Chain A"/>
    <property type="match status" value="2"/>
</dbReference>
<dbReference type="InterPro" id="IPR056423">
    <property type="entry name" value="BACK_BPM_SPOP"/>
</dbReference>
<evidence type="ECO:0000256" key="11">
    <source>
        <dbReference type="ARBA" id="ARBA00023004"/>
    </source>
</evidence>
<comment type="similarity">
    <text evidence="5">Belongs to the Tdpoz family.</text>
</comment>
<dbReference type="InterPro" id="IPR045005">
    <property type="entry name" value="BPM1-6"/>
</dbReference>
<dbReference type="CDD" id="cd14733">
    <property type="entry name" value="BACK"/>
    <property type="match status" value="1"/>
</dbReference>
<evidence type="ECO:0000256" key="2">
    <source>
        <dbReference type="ARBA" id="ARBA00004872"/>
    </source>
</evidence>
<dbReference type="PANTHER" id="PTHR26379">
    <property type="entry name" value="BTB/POZ AND MATH DOMAIN-CONTAINING PROTEIN 1"/>
    <property type="match status" value="1"/>
</dbReference>
<dbReference type="GO" id="GO:0046872">
    <property type="term" value="F:metal ion binding"/>
    <property type="evidence" value="ECO:0007669"/>
    <property type="project" value="UniProtKB-KW"/>
</dbReference>
<dbReference type="Pfam" id="PF24570">
    <property type="entry name" value="BACK_BPM_SPOP"/>
    <property type="match status" value="1"/>
</dbReference>
<evidence type="ECO:0000256" key="8">
    <source>
        <dbReference type="ARBA" id="ARBA00022832"/>
    </source>
</evidence>
<keyword evidence="10" id="KW-0560">Oxidoreductase</keyword>
<evidence type="ECO:0000256" key="4">
    <source>
        <dbReference type="ARBA" id="ARBA00008749"/>
    </source>
</evidence>
<keyword evidence="13" id="KW-0275">Fatty acid biosynthesis</keyword>
<name>A0AAD8VS75_LOLMU</name>
<keyword evidence="11" id="KW-0408">Iron</keyword>
<dbReference type="CDD" id="cd00121">
    <property type="entry name" value="MATH"/>
    <property type="match status" value="2"/>
</dbReference>
<comment type="caution">
    <text evidence="16">The sequence shown here is derived from an EMBL/GenBank/DDBJ whole genome shotgun (WGS) entry which is preliminary data.</text>
</comment>
<reference evidence="16" key="1">
    <citation type="submission" date="2023-07" db="EMBL/GenBank/DDBJ databases">
        <title>A chromosome-level genome assembly of Lolium multiflorum.</title>
        <authorList>
            <person name="Chen Y."/>
            <person name="Copetti D."/>
            <person name="Kolliker R."/>
            <person name="Studer B."/>
        </authorList>
    </citation>
    <scope>NUCLEOTIDE SEQUENCE</scope>
    <source>
        <strain evidence="16">02402/16</strain>
        <tissue evidence="16">Leaf</tissue>
    </source>
</reference>
<keyword evidence="8" id="KW-0276">Fatty acid metabolism</keyword>
<dbReference type="Gene3D" id="1.25.40.420">
    <property type="match status" value="1"/>
</dbReference>
<feature type="domain" description="MATH" evidence="15">
    <location>
        <begin position="409"/>
        <end position="541"/>
    </location>
</feature>
<evidence type="ECO:0000313" key="16">
    <source>
        <dbReference type="EMBL" id="KAK1614943.1"/>
    </source>
</evidence>
<dbReference type="InterPro" id="IPR005067">
    <property type="entry name" value="Fatty_acid_desaturase-2"/>
</dbReference>
<feature type="domain" description="BTB" evidence="14">
    <location>
        <begin position="583"/>
        <end position="653"/>
    </location>
</feature>
<evidence type="ECO:0000256" key="5">
    <source>
        <dbReference type="ARBA" id="ARBA00010846"/>
    </source>
</evidence>
<proteinExistence type="inferred from homology"/>
<dbReference type="InterPro" id="IPR008974">
    <property type="entry name" value="TRAF-like"/>
</dbReference>
<evidence type="ECO:0000259" key="14">
    <source>
        <dbReference type="PROSITE" id="PS50097"/>
    </source>
</evidence>
<comment type="cofactor">
    <cofactor evidence="1">
        <name>Fe(2+)</name>
        <dbReference type="ChEBI" id="CHEBI:29033"/>
    </cofactor>
</comment>
<dbReference type="InterPro" id="IPR002083">
    <property type="entry name" value="MATH/TRAF_dom"/>
</dbReference>
<sequence>MASALQRTASTHRSAVIRGAHEFQIVGYRARKSLARVTDSSSKDAAAPFYAGGVPCTIKSKPFHVGGYTWHLVCTFYDKGDRHLKSVTLEMLSAFIVASDVIATASLRIDDPLGRWPPAVWKSDTANTFSWKAQGSSWKLSLPDAFCGHEDRYVSTDDRLTILCTVEVFKENDATAAEPTKCFVSPVPPPTIAGEFRKLLLLLETRCLETSDVTFIIEGTQIMAHRLVLAMRSPVFAAELLGHMRESTTRHVTIHDMSAPTFRAMLRFIYTDEFPINSSDSMVRDLLVAADRYDLGRLRLMCENILVERINIMTVISILLLVRGRGSCHQLEDSCIEYIASDPDVYAAVRATEGYKELKETCSSFIIEVTERIATHYMARRTSSPSSSKGSHPPPEKSMSIFNSSVVVRGTHEFRIPNFSSVQRSHGTDQAIPSDTFKVGGYDWTMHVYPSGFSTVGGGNSGKYISVFLSLGTDPGTASVKLYRRFRIDDPTGKATSTILASEVIYTKASRSWGTQNFITVKSAKSRYMGHDGSLTIHCDIDLTKEACTTSTKATAIAAPRIIVPPSNIASHLEQLFVSGQWSDVTFHVEGSQIHAHWLIIAVRSPDLFFAVVPSTTKRGMVPKRVIRIINMKAAVLRAVIHFVYTEELPPVNDAVVAGEMLAAARRFHLERMTAMCENLVSRLVTKDNALSMLELAWRHRCKELKLYCTEFISHAMNTPARRQFSFSSEIEHLGFVYTSFQERAMAVSHGNTAHLARARGDNVLTRFCGTIAANEKRHETAYARIVEQQLRLDPDGAIYDFFMPPAD</sequence>
<evidence type="ECO:0000256" key="13">
    <source>
        <dbReference type="ARBA" id="ARBA00023160"/>
    </source>
</evidence>
<evidence type="ECO:0000259" key="15">
    <source>
        <dbReference type="PROSITE" id="PS50144"/>
    </source>
</evidence>
<accession>A0AAD8VS75</accession>
<dbReference type="Gene3D" id="1.10.620.20">
    <property type="entry name" value="Ribonucleotide Reductase, subunit A"/>
    <property type="match status" value="1"/>
</dbReference>
<dbReference type="PROSITE" id="PS50097">
    <property type="entry name" value="BTB"/>
    <property type="match status" value="2"/>
</dbReference>
<dbReference type="PANTHER" id="PTHR26379:SF494">
    <property type="entry name" value="BTB DOMAIN-CONTAINING PROTEIN"/>
    <property type="match status" value="1"/>
</dbReference>
<dbReference type="GO" id="GO:0016567">
    <property type="term" value="P:protein ubiquitination"/>
    <property type="evidence" value="ECO:0007669"/>
    <property type="project" value="InterPro"/>
</dbReference>
<keyword evidence="17" id="KW-1185">Reference proteome</keyword>
<evidence type="ECO:0000256" key="7">
    <source>
        <dbReference type="ARBA" id="ARBA00022723"/>
    </source>
</evidence>
<evidence type="ECO:0000256" key="10">
    <source>
        <dbReference type="ARBA" id="ARBA00023002"/>
    </source>
</evidence>
<gene>
    <name evidence="16" type="ORF">QYE76_020460</name>
</gene>
<dbReference type="InterPro" id="IPR000210">
    <property type="entry name" value="BTB/POZ_dom"/>
</dbReference>
<keyword evidence="9" id="KW-0809">Transit peptide</keyword>
<evidence type="ECO:0000313" key="17">
    <source>
        <dbReference type="Proteomes" id="UP001231189"/>
    </source>
</evidence>
<comment type="pathway">
    <text evidence="2">Lipid metabolism; fatty acid metabolism.</text>
</comment>
<dbReference type="Pfam" id="PF00651">
    <property type="entry name" value="BTB"/>
    <property type="match status" value="2"/>
</dbReference>
<dbReference type="InterPro" id="IPR012348">
    <property type="entry name" value="RNR-like"/>
</dbReference>
<keyword evidence="7" id="KW-0479">Metal-binding</keyword>
<dbReference type="Pfam" id="PF03405">
    <property type="entry name" value="FA_desaturase_2"/>
    <property type="match status" value="1"/>
</dbReference>
<dbReference type="Proteomes" id="UP001231189">
    <property type="component" value="Unassembled WGS sequence"/>
</dbReference>
<dbReference type="SMART" id="SM00225">
    <property type="entry name" value="BTB"/>
    <property type="match status" value="2"/>
</dbReference>
<evidence type="ECO:0000256" key="12">
    <source>
        <dbReference type="ARBA" id="ARBA00023098"/>
    </source>
</evidence>
<keyword evidence="12" id="KW-0443">Lipid metabolism</keyword>
<evidence type="ECO:0000256" key="6">
    <source>
        <dbReference type="ARBA" id="ARBA00022516"/>
    </source>
</evidence>
<keyword evidence="6" id="KW-0444">Lipid biosynthesis</keyword>
<dbReference type="EMBL" id="JAUUTY010000006">
    <property type="protein sequence ID" value="KAK1614943.1"/>
    <property type="molecule type" value="Genomic_DNA"/>
</dbReference>
<dbReference type="InterPro" id="IPR011333">
    <property type="entry name" value="SKP1/BTB/POZ_sf"/>
</dbReference>
<dbReference type="GO" id="GO:0006633">
    <property type="term" value="P:fatty acid biosynthetic process"/>
    <property type="evidence" value="ECO:0007669"/>
    <property type="project" value="UniProtKB-KW"/>
</dbReference>
<dbReference type="SUPFAM" id="SSF49599">
    <property type="entry name" value="TRAF domain-like"/>
    <property type="match status" value="2"/>
</dbReference>
<evidence type="ECO:0000256" key="3">
    <source>
        <dbReference type="ARBA" id="ARBA00004906"/>
    </source>
</evidence>
<dbReference type="PROSITE" id="PS50144">
    <property type="entry name" value="MATH"/>
    <property type="match status" value="1"/>
</dbReference>
<protein>
    <submittedName>
        <fullName evidence="16">Uncharacterized protein</fullName>
    </submittedName>
</protein>
<evidence type="ECO:0000256" key="1">
    <source>
        <dbReference type="ARBA" id="ARBA00001954"/>
    </source>
</evidence>
<dbReference type="Pfam" id="PF22486">
    <property type="entry name" value="MATH_2"/>
    <property type="match status" value="1"/>
</dbReference>
<dbReference type="AlphaFoldDB" id="A0AAD8VS75"/>
<dbReference type="SUPFAM" id="SSF47240">
    <property type="entry name" value="Ferritin-like"/>
    <property type="match status" value="1"/>
</dbReference>
<comment type="similarity">
    <text evidence="4">Belongs to the fatty acid desaturase type 2 family.</text>
</comment>
<dbReference type="SUPFAM" id="SSF54695">
    <property type="entry name" value="POZ domain"/>
    <property type="match status" value="2"/>
</dbReference>
<evidence type="ECO:0000256" key="9">
    <source>
        <dbReference type="ARBA" id="ARBA00022946"/>
    </source>
</evidence>
<dbReference type="Gene3D" id="3.30.710.10">
    <property type="entry name" value="Potassium Channel Kv1.1, Chain A"/>
    <property type="match status" value="2"/>
</dbReference>
<comment type="pathway">
    <text evidence="3">Protein modification; protein ubiquitination.</text>
</comment>
<dbReference type="InterPro" id="IPR009078">
    <property type="entry name" value="Ferritin-like_SF"/>
</dbReference>
<feature type="domain" description="BTB" evidence="14">
    <location>
        <begin position="211"/>
        <end position="278"/>
    </location>
</feature>
<dbReference type="GO" id="GO:0045300">
    <property type="term" value="F:stearoyl-[ACP] desaturase activity"/>
    <property type="evidence" value="ECO:0007669"/>
    <property type="project" value="InterPro"/>
</dbReference>